<dbReference type="InterPro" id="IPR015803">
    <property type="entry name" value="Cys-tRNA-ligase"/>
</dbReference>
<evidence type="ECO:0000256" key="4">
    <source>
        <dbReference type="ARBA" id="ARBA00022490"/>
    </source>
</evidence>
<dbReference type="GO" id="GO:0006423">
    <property type="term" value="P:cysteinyl-tRNA aminoacylation"/>
    <property type="evidence" value="ECO:0007669"/>
    <property type="project" value="UniProtKB-UniRule"/>
</dbReference>
<feature type="binding site" evidence="13">
    <location>
        <position position="235"/>
    </location>
    <ligand>
        <name>Zn(2+)</name>
        <dbReference type="ChEBI" id="CHEBI:29105"/>
    </ligand>
</feature>
<keyword evidence="4 13" id="KW-0963">Cytoplasm</keyword>
<feature type="binding site" evidence="13">
    <location>
        <position position="28"/>
    </location>
    <ligand>
        <name>Zn(2+)</name>
        <dbReference type="ChEBI" id="CHEBI:29105"/>
    </ligand>
</feature>
<dbReference type="FunFam" id="3.40.50.620:FF:000130">
    <property type="entry name" value="Cysteine--tRNA ligase"/>
    <property type="match status" value="1"/>
</dbReference>
<feature type="short sequence motif" description="'KMSKS' region" evidence="13">
    <location>
        <begin position="267"/>
        <end position="271"/>
    </location>
</feature>
<feature type="binding site" evidence="13">
    <location>
        <position position="270"/>
    </location>
    <ligand>
        <name>ATP</name>
        <dbReference type="ChEBI" id="CHEBI:30616"/>
    </ligand>
</feature>
<comment type="caution">
    <text evidence="15">The sequence shown here is derived from an EMBL/GenBank/DDBJ whole genome shotgun (WGS) entry which is preliminary data.</text>
</comment>
<feature type="binding site" evidence="13">
    <location>
        <position position="210"/>
    </location>
    <ligand>
        <name>Zn(2+)</name>
        <dbReference type="ChEBI" id="CHEBI:29105"/>
    </ligand>
</feature>
<evidence type="ECO:0000313" key="15">
    <source>
        <dbReference type="EMBL" id="KKQ10677.1"/>
    </source>
</evidence>
<comment type="cofactor">
    <cofactor evidence="13">
        <name>Zn(2+)</name>
        <dbReference type="ChEBI" id="CHEBI:29105"/>
    </cofactor>
    <text evidence="13">Binds 1 zinc ion per subunit.</text>
</comment>
<dbReference type="GO" id="GO:0004817">
    <property type="term" value="F:cysteine-tRNA ligase activity"/>
    <property type="evidence" value="ECO:0007669"/>
    <property type="project" value="UniProtKB-UniRule"/>
</dbReference>
<evidence type="ECO:0000313" key="16">
    <source>
        <dbReference type="Proteomes" id="UP000034492"/>
    </source>
</evidence>
<proteinExistence type="inferred from homology"/>
<dbReference type="EC" id="6.1.1.16" evidence="13"/>
<comment type="subcellular location">
    <subcellularLocation>
        <location evidence="1 13">Cytoplasm</location>
    </subcellularLocation>
</comment>
<keyword evidence="7 13" id="KW-0547">Nucleotide-binding</keyword>
<keyword evidence="5 13" id="KW-0436">Ligase</keyword>
<evidence type="ECO:0000256" key="3">
    <source>
        <dbReference type="ARBA" id="ARBA00011245"/>
    </source>
</evidence>
<keyword evidence="10 13" id="KW-0648">Protein biosynthesis</keyword>
<dbReference type="PANTHER" id="PTHR10890">
    <property type="entry name" value="CYSTEINYL-TRNA SYNTHETASE"/>
    <property type="match status" value="1"/>
</dbReference>
<comment type="similarity">
    <text evidence="2 13">Belongs to the class-I aminoacyl-tRNA synthetase family.</text>
</comment>
<dbReference type="Gene3D" id="3.40.50.620">
    <property type="entry name" value="HUPs"/>
    <property type="match status" value="1"/>
</dbReference>
<dbReference type="NCBIfam" id="TIGR00435">
    <property type="entry name" value="cysS"/>
    <property type="match status" value="1"/>
</dbReference>
<reference evidence="15 16" key="1">
    <citation type="journal article" date="2015" name="Nature">
        <title>rRNA introns, odd ribosomes, and small enigmatic genomes across a large radiation of phyla.</title>
        <authorList>
            <person name="Brown C.T."/>
            <person name="Hug L.A."/>
            <person name="Thomas B.C."/>
            <person name="Sharon I."/>
            <person name="Castelle C.J."/>
            <person name="Singh A."/>
            <person name="Wilkins M.J."/>
            <person name="Williams K.H."/>
            <person name="Banfield J.F."/>
        </authorList>
    </citation>
    <scope>NUCLEOTIDE SEQUENCE [LARGE SCALE GENOMIC DNA]</scope>
</reference>
<evidence type="ECO:0000259" key="14">
    <source>
        <dbReference type="SMART" id="SM00840"/>
    </source>
</evidence>
<evidence type="ECO:0000256" key="11">
    <source>
        <dbReference type="ARBA" id="ARBA00023146"/>
    </source>
</evidence>
<keyword evidence="11 13" id="KW-0030">Aminoacyl-tRNA synthetase</keyword>
<dbReference type="SUPFAM" id="SSF47323">
    <property type="entry name" value="Anticodon-binding domain of a subclass of class I aminoacyl-tRNA synthetases"/>
    <property type="match status" value="1"/>
</dbReference>
<dbReference type="InterPro" id="IPR015273">
    <property type="entry name" value="Cys-tRNA-synt_Ia_DALR"/>
</dbReference>
<dbReference type="AlphaFoldDB" id="A0A0G0EYV1"/>
<feature type="short sequence motif" description="'HIGH' region" evidence="13">
    <location>
        <begin position="30"/>
        <end position="40"/>
    </location>
</feature>
<evidence type="ECO:0000256" key="2">
    <source>
        <dbReference type="ARBA" id="ARBA00005594"/>
    </source>
</evidence>
<dbReference type="GO" id="GO:0005524">
    <property type="term" value="F:ATP binding"/>
    <property type="evidence" value="ECO:0007669"/>
    <property type="project" value="UniProtKB-UniRule"/>
</dbReference>
<evidence type="ECO:0000256" key="12">
    <source>
        <dbReference type="ARBA" id="ARBA00047398"/>
    </source>
</evidence>
<evidence type="ECO:0000256" key="9">
    <source>
        <dbReference type="ARBA" id="ARBA00022840"/>
    </source>
</evidence>
<dbReference type="Proteomes" id="UP000034492">
    <property type="component" value="Unassembled WGS sequence"/>
</dbReference>
<dbReference type="PATRIC" id="fig|1618426.3.peg.14"/>
<dbReference type="EMBL" id="LBSA01000001">
    <property type="protein sequence ID" value="KKQ10677.1"/>
    <property type="molecule type" value="Genomic_DNA"/>
</dbReference>
<dbReference type="InterPro" id="IPR032678">
    <property type="entry name" value="tRNA-synt_1_cat_dom"/>
</dbReference>
<sequence length="448" mass="51022">MLKIYNSLSRKVEEFIPLNPPKVGVYTCGPTVYDFQHIGNFRTMIFSDILLRTLMANNFDVKSVRNITDIDDKIIKAAKEKNLGIEEFSSEFTTAFFNDLGKLNILPVDVSPKATEHVTKMVKYIEVLIKKGLAYIEDDGSVYFDISKFPNYGKLSGLEKRQLKTGTRILSDEYSKEDVQDFALWKSISPSEVGYDSPWGRGRPGWHIECSVMSQEYLGETLDIHAGGIDLLFPHHENEIAQSEGYTGKPFANFFVHGEHLLVEGAKMSKSLKNFYKLSDLEDKGFEPLSYRYLVLTAHYRDKLNFTWESLQAAQNALNNLREIVRGWDEPKIGCAEFEQRFMQAINNDLNTPTALAVMWEMIKSDYPASAKAASILKMDKVLGLKFDGYVGKQIEIPDNVKKLVDQRENVRESGDFELSDKLRKEIKGLGYELEDTSKGPRIKKLIT</sequence>
<dbReference type="GO" id="GO:0008270">
    <property type="term" value="F:zinc ion binding"/>
    <property type="evidence" value="ECO:0007669"/>
    <property type="project" value="UniProtKB-UniRule"/>
</dbReference>
<dbReference type="Gene3D" id="1.20.120.640">
    <property type="entry name" value="Anticodon-binding domain of a subclass of class I aminoacyl-tRNA synthetases"/>
    <property type="match status" value="1"/>
</dbReference>
<dbReference type="InterPro" id="IPR009080">
    <property type="entry name" value="tRNAsynth_Ia_anticodon-bd"/>
</dbReference>
<dbReference type="CDD" id="cd00672">
    <property type="entry name" value="CysRS_core"/>
    <property type="match status" value="1"/>
</dbReference>
<evidence type="ECO:0000256" key="6">
    <source>
        <dbReference type="ARBA" id="ARBA00022723"/>
    </source>
</evidence>
<evidence type="ECO:0000256" key="8">
    <source>
        <dbReference type="ARBA" id="ARBA00022833"/>
    </source>
</evidence>
<accession>A0A0G0EYV1</accession>
<feature type="binding site" evidence="13">
    <location>
        <position position="239"/>
    </location>
    <ligand>
        <name>Zn(2+)</name>
        <dbReference type="ChEBI" id="CHEBI:29105"/>
    </ligand>
</feature>
<dbReference type="SMART" id="SM00840">
    <property type="entry name" value="DALR_2"/>
    <property type="match status" value="1"/>
</dbReference>
<evidence type="ECO:0000256" key="10">
    <source>
        <dbReference type="ARBA" id="ARBA00022917"/>
    </source>
</evidence>
<dbReference type="InterPro" id="IPR024909">
    <property type="entry name" value="Cys-tRNA/MSH_ligase"/>
</dbReference>
<comment type="subunit">
    <text evidence="3 13">Monomer.</text>
</comment>
<dbReference type="HAMAP" id="MF_00041">
    <property type="entry name" value="Cys_tRNA_synth"/>
    <property type="match status" value="1"/>
</dbReference>
<dbReference type="Pfam" id="PF09190">
    <property type="entry name" value="DALR_2"/>
    <property type="match status" value="1"/>
</dbReference>
<dbReference type="PANTHER" id="PTHR10890:SF3">
    <property type="entry name" value="CYSTEINE--TRNA LIGASE, CYTOPLASMIC"/>
    <property type="match status" value="1"/>
</dbReference>
<dbReference type="GO" id="GO:0005829">
    <property type="term" value="C:cytosol"/>
    <property type="evidence" value="ECO:0007669"/>
    <property type="project" value="TreeGrafter"/>
</dbReference>
<name>A0A0G0EYV1_9BACT</name>
<feature type="domain" description="Cysteinyl-tRNA synthetase class Ia DALR" evidence="14">
    <location>
        <begin position="341"/>
        <end position="391"/>
    </location>
</feature>
<evidence type="ECO:0000256" key="7">
    <source>
        <dbReference type="ARBA" id="ARBA00022741"/>
    </source>
</evidence>
<dbReference type="Pfam" id="PF01406">
    <property type="entry name" value="tRNA-synt_1e"/>
    <property type="match status" value="1"/>
</dbReference>
<dbReference type="SUPFAM" id="SSF52374">
    <property type="entry name" value="Nucleotidylyl transferase"/>
    <property type="match status" value="1"/>
</dbReference>
<keyword evidence="9 13" id="KW-0067">ATP-binding</keyword>
<evidence type="ECO:0000256" key="1">
    <source>
        <dbReference type="ARBA" id="ARBA00004496"/>
    </source>
</evidence>
<gene>
    <name evidence="13" type="primary">cysS</name>
    <name evidence="15" type="ORF">US19_C0001G0015</name>
</gene>
<protein>
    <recommendedName>
        <fullName evidence="13">Cysteine--tRNA ligase</fullName>
        <ecNumber evidence="13">6.1.1.16</ecNumber>
    </recommendedName>
    <alternativeName>
        <fullName evidence="13">Cysteinyl-tRNA synthetase</fullName>
        <shortName evidence="13">CysRS</shortName>
    </alternativeName>
</protein>
<comment type="catalytic activity">
    <reaction evidence="12 13">
        <text>tRNA(Cys) + L-cysteine + ATP = L-cysteinyl-tRNA(Cys) + AMP + diphosphate</text>
        <dbReference type="Rhea" id="RHEA:17773"/>
        <dbReference type="Rhea" id="RHEA-COMP:9661"/>
        <dbReference type="Rhea" id="RHEA-COMP:9679"/>
        <dbReference type="ChEBI" id="CHEBI:30616"/>
        <dbReference type="ChEBI" id="CHEBI:33019"/>
        <dbReference type="ChEBI" id="CHEBI:35235"/>
        <dbReference type="ChEBI" id="CHEBI:78442"/>
        <dbReference type="ChEBI" id="CHEBI:78517"/>
        <dbReference type="ChEBI" id="CHEBI:456215"/>
        <dbReference type="EC" id="6.1.1.16"/>
    </reaction>
</comment>
<evidence type="ECO:0000256" key="5">
    <source>
        <dbReference type="ARBA" id="ARBA00022598"/>
    </source>
</evidence>
<dbReference type="InterPro" id="IPR014729">
    <property type="entry name" value="Rossmann-like_a/b/a_fold"/>
</dbReference>
<keyword evidence="8 13" id="KW-0862">Zinc</keyword>
<organism evidence="15 16">
    <name type="scientific">Candidatus Daviesbacteria bacterium GW2011_GWB1_36_5</name>
    <dbReference type="NCBI Taxonomy" id="1618426"/>
    <lineage>
        <taxon>Bacteria</taxon>
        <taxon>Candidatus Daviesiibacteriota</taxon>
    </lineage>
</organism>
<evidence type="ECO:0000256" key="13">
    <source>
        <dbReference type="HAMAP-Rule" id="MF_00041"/>
    </source>
</evidence>
<dbReference type="PRINTS" id="PR00983">
    <property type="entry name" value="TRNASYNTHCYS"/>
</dbReference>
<keyword evidence="6 13" id="KW-0479">Metal-binding</keyword>